<dbReference type="InterPro" id="IPR005135">
    <property type="entry name" value="Endo/exonuclease/phosphatase"/>
</dbReference>
<feature type="non-terminal residue" evidence="2">
    <location>
        <position position="1"/>
    </location>
</feature>
<proteinExistence type="predicted"/>
<organism evidence="2 3">
    <name type="scientific">Cherax quadricarinatus</name>
    <name type="common">Australian red claw crayfish</name>
    <dbReference type="NCBI Taxonomy" id="27406"/>
    <lineage>
        <taxon>Eukaryota</taxon>
        <taxon>Metazoa</taxon>
        <taxon>Ecdysozoa</taxon>
        <taxon>Arthropoda</taxon>
        <taxon>Crustacea</taxon>
        <taxon>Multicrustacea</taxon>
        <taxon>Malacostraca</taxon>
        <taxon>Eumalacostraca</taxon>
        <taxon>Eucarida</taxon>
        <taxon>Decapoda</taxon>
        <taxon>Pleocyemata</taxon>
        <taxon>Astacidea</taxon>
        <taxon>Parastacoidea</taxon>
        <taxon>Parastacidae</taxon>
        <taxon>Cherax</taxon>
    </lineage>
</organism>
<dbReference type="InterPro" id="IPR036691">
    <property type="entry name" value="Endo/exonu/phosph_ase_sf"/>
</dbReference>
<dbReference type="Gene3D" id="3.60.10.10">
    <property type="entry name" value="Endonuclease/exonuclease/phosphatase"/>
    <property type="match status" value="1"/>
</dbReference>
<evidence type="ECO:0000313" key="3">
    <source>
        <dbReference type="Proteomes" id="UP001445076"/>
    </source>
</evidence>
<dbReference type="GO" id="GO:0003824">
    <property type="term" value="F:catalytic activity"/>
    <property type="evidence" value="ECO:0007669"/>
    <property type="project" value="InterPro"/>
</dbReference>
<sequence length="351" mass="40970">TENQNLVIVVVYKPPDATSQQFQEQLLKIDHCLENLPAPAPNILLLGDFNLRHLKWRNIANNIVAVITPGGSSDENSHSHELLNLCTKFNLNQQIIEPTRLENTLDLIFTNNDDLIRNVTISKTIYSDHNIIEVQTCMRGAPDRHNETSHEGAFTKFNFNNKNIKWDQVNQVLTDISWEDILSNTDPNLCLEQINLVALDVCTRLIPLRKRRSRCKIERDRRSLYRRRKRITERLKEVNISEMRRETLVREIAIIELKLKESYRSQESREELKAINEIERNPKYFFSYAKSKSRTTSSIGPLLKQDGSYTDDSKEMSELLKSQYDSVFSKPLTRLRVEDQNEFFMRATKFG</sequence>
<dbReference type="GO" id="GO:0007508">
    <property type="term" value="P:larval heart development"/>
    <property type="evidence" value="ECO:0007669"/>
    <property type="project" value="TreeGrafter"/>
</dbReference>
<dbReference type="EMBL" id="JARKIK010000018">
    <property type="protein sequence ID" value="KAK8746381.1"/>
    <property type="molecule type" value="Genomic_DNA"/>
</dbReference>
<evidence type="ECO:0000259" key="1">
    <source>
        <dbReference type="Pfam" id="PF14529"/>
    </source>
</evidence>
<keyword evidence="3" id="KW-1185">Reference proteome</keyword>
<dbReference type="Proteomes" id="UP001445076">
    <property type="component" value="Unassembled WGS sequence"/>
</dbReference>
<dbReference type="GO" id="GO:0031012">
    <property type="term" value="C:extracellular matrix"/>
    <property type="evidence" value="ECO:0007669"/>
    <property type="project" value="TreeGrafter"/>
</dbReference>
<comment type="caution">
    <text evidence="2">The sequence shown here is derived from an EMBL/GenBank/DDBJ whole genome shotgun (WGS) entry which is preliminary data.</text>
</comment>
<evidence type="ECO:0000313" key="2">
    <source>
        <dbReference type="EMBL" id="KAK8746381.1"/>
    </source>
</evidence>
<dbReference type="AlphaFoldDB" id="A0AAW0XPC4"/>
<name>A0AAW0XPC4_CHEQU</name>
<dbReference type="PANTHER" id="PTHR33395:SF22">
    <property type="entry name" value="REVERSE TRANSCRIPTASE DOMAIN-CONTAINING PROTEIN"/>
    <property type="match status" value="1"/>
</dbReference>
<protein>
    <recommendedName>
        <fullName evidence="1">Endonuclease/exonuclease/phosphatase domain-containing protein</fullName>
    </recommendedName>
</protein>
<dbReference type="GO" id="GO:0061343">
    <property type="term" value="P:cell adhesion involved in heart morphogenesis"/>
    <property type="evidence" value="ECO:0007669"/>
    <property type="project" value="TreeGrafter"/>
</dbReference>
<reference evidence="2 3" key="1">
    <citation type="journal article" date="2024" name="BMC Genomics">
        <title>Genome assembly of redclaw crayfish (Cherax quadricarinatus) provides insights into its immune adaptation and hypoxia tolerance.</title>
        <authorList>
            <person name="Liu Z."/>
            <person name="Zheng J."/>
            <person name="Li H."/>
            <person name="Fang K."/>
            <person name="Wang S."/>
            <person name="He J."/>
            <person name="Zhou D."/>
            <person name="Weng S."/>
            <person name="Chi M."/>
            <person name="Gu Z."/>
            <person name="He J."/>
            <person name="Li F."/>
            <person name="Wang M."/>
        </authorList>
    </citation>
    <scope>NUCLEOTIDE SEQUENCE [LARGE SCALE GENOMIC DNA]</scope>
    <source>
        <strain evidence="2">ZL_2023a</strain>
    </source>
</reference>
<accession>A0AAW0XPC4</accession>
<gene>
    <name evidence="2" type="ORF">OTU49_017383</name>
</gene>
<dbReference type="SUPFAM" id="SSF56219">
    <property type="entry name" value="DNase I-like"/>
    <property type="match status" value="1"/>
</dbReference>
<feature type="domain" description="Endonuclease/exonuclease/phosphatase" evidence="1">
    <location>
        <begin position="7"/>
        <end position="132"/>
    </location>
</feature>
<dbReference type="PANTHER" id="PTHR33395">
    <property type="entry name" value="TRANSCRIPTASE, PUTATIVE-RELATED-RELATED"/>
    <property type="match status" value="1"/>
</dbReference>
<dbReference type="Pfam" id="PF14529">
    <property type="entry name" value="Exo_endo_phos_2"/>
    <property type="match status" value="1"/>
</dbReference>